<dbReference type="InterPro" id="IPR000620">
    <property type="entry name" value="EamA_dom"/>
</dbReference>
<feature type="domain" description="EamA" evidence="4">
    <location>
        <begin position="5"/>
        <end position="139"/>
    </location>
</feature>
<dbReference type="GO" id="GO:0016020">
    <property type="term" value="C:membrane"/>
    <property type="evidence" value="ECO:0007669"/>
    <property type="project" value="InterPro"/>
</dbReference>
<feature type="transmembrane region" description="Helical" evidence="3">
    <location>
        <begin position="154"/>
        <end position="172"/>
    </location>
</feature>
<evidence type="ECO:0000259" key="4">
    <source>
        <dbReference type="Pfam" id="PF00892"/>
    </source>
</evidence>
<feature type="transmembrane region" description="Helical" evidence="3">
    <location>
        <begin position="242"/>
        <end position="263"/>
    </location>
</feature>
<evidence type="ECO:0000313" key="6">
    <source>
        <dbReference type="Proteomes" id="UP000306477"/>
    </source>
</evidence>
<dbReference type="InterPro" id="IPR037185">
    <property type="entry name" value="EmrE-like"/>
</dbReference>
<dbReference type="Pfam" id="PF00892">
    <property type="entry name" value="EamA"/>
    <property type="match status" value="2"/>
</dbReference>
<evidence type="ECO:0000313" key="5">
    <source>
        <dbReference type="EMBL" id="THE10645.1"/>
    </source>
</evidence>
<evidence type="ECO:0000256" key="1">
    <source>
        <dbReference type="ARBA" id="ARBA00004127"/>
    </source>
</evidence>
<proteinExistence type="inferred from homology"/>
<dbReference type="AlphaFoldDB" id="A0A4S3PND1"/>
<feature type="domain" description="EamA" evidence="4">
    <location>
        <begin position="152"/>
        <end position="284"/>
    </location>
</feature>
<keyword evidence="6" id="KW-1185">Reference proteome</keyword>
<feature type="transmembrane region" description="Helical" evidence="3">
    <location>
        <begin position="67"/>
        <end position="86"/>
    </location>
</feature>
<dbReference type="RefSeq" id="WP_136380954.1">
    <property type="nucleotide sequence ID" value="NZ_SLUB01000042.1"/>
</dbReference>
<gene>
    <name evidence="5" type="ORF">E1I69_18030</name>
</gene>
<dbReference type="PANTHER" id="PTHR22911">
    <property type="entry name" value="ACYL-MALONYL CONDENSING ENZYME-RELATED"/>
    <property type="match status" value="1"/>
</dbReference>
<evidence type="ECO:0000256" key="2">
    <source>
        <dbReference type="ARBA" id="ARBA00007362"/>
    </source>
</evidence>
<accession>A0A4S3PND1</accession>
<organism evidence="5 6">
    <name type="scientific">Bacillus timonensis</name>
    <dbReference type="NCBI Taxonomy" id="1033734"/>
    <lineage>
        <taxon>Bacteria</taxon>
        <taxon>Bacillati</taxon>
        <taxon>Bacillota</taxon>
        <taxon>Bacilli</taxon>
        <taxon>Bacillales</taxon>
        <taxon>Bacillaceae</taxon>
        <taxon>Bacillus</taxon>
    </lineage>
</organism>
<reference evidence="5 6" key="1">
    <citation type="journal article" date="2019" name="Indoor Air">
        <title>Impacts of indoor surface finishes on bacterial viability.</title>
        <authorList>
            <person name="Hu J."/>
            <person name="Maamar S.B."/>
            <person name="Glawe A.J."/>
            <person name="Gottel N."/>
            <person name="Gilbert J.A."/>
            <person name="Hartmann E.M."/>
        </authorList>
    </citation>
    <scope>NUCLEOTIDE SEQUENCE [LARGE SCALE GENOMIC DNA]</scope>
    <source>
        <strain evidence="5 6">AF060A6</strain>
    </source>
</reference>
<keyword evidence="3" id="KW-0812">Transmembrane</keyword>
<keyword evidence="3" id="KW-0472">Membrane</keyword>
<feature type="transmembrane region" description="Helical" evidence="3">
    <location>
        <begin position="92"/>
        <end position="111"/>
    </location>
</feature>
<dbReference type="EMBL" id="SLUB01000042">
    <property type="protein sequence ID" value="THE10645.1"/>
    <property type="molecule type" value="Genomic_DNA"/>
</dbReference>
<keyword evidence="3" id="KW-1133">Transmembrane helix</keyword>
<name>A0A4S3PND1_9BACI</name>
<dbReference type="SUPFAM" id="SSF103481">
    <property type="entry name" value="Multidrug resistance efflux transporter EmrE"/>
    <property type="match status" value="2"/>
</dbReference>
<comment type="subcellular location">
    <subcellularLocation>
        <location evidence="1">Endomembrane system</location>
        <topology evidence="1">Multi-pass membrane protein</topology>
    </subcellularLocation>
</comment>
<feature type="transmembrane region" description="Helical" evidence="3">
    <location>
        <begin position="34"/>
        <end position="55"/>
    </location>
</feature>
<evidence type="ECO:0000256" key="3">
    <source>
        <dbReference type="SAM" id="Phobius"/>
    </source>
</evidence>
<dbReference type="OrthoDB" id="3180815at2"/>
<feature type="transmembrane region" description="Helical" evidence="3">
    <location>
        <begin position="123"/>
        <end position="142"/>
    </location>
</feature>
<comment type="caution">
    <text evidence="5">The sequence shown here is derived from an EMBL/GenBank/DDBJ whole genome shotgun (WGS) entry which is preliminary data.</text>
</comment>
<feature type="transmembrane region" description="Helical" evidence="3">
    <location>
        <begin position="213"/>
        <end position="235"/>
    </location>
</feature>
<dbReference type="PROSITE" id="PS51257">
    <property type="entry name" value="PROKAR_LIPOPROTEIN"/>
    <property type="match status" value="1"/>
</dbReference>
<dbReference type="Proteomes" id="UP000306477">
    <property type="component" value="Unassembled WGS sequence"/>
</dbReference>
<protein>
    <submittedName>
        <fullName evidence="5">DMT family transporter</fullName>
    </submittedName>
</protein>
<comment type="similarity">
    <text evidence="2">Belongs to the EamA transporter family.</text>
</comment>
<feature type="transmembrane region" description="Helical" evidence="3">
    <location>
        <begin position="269"/>
        <end position="287"/>
    </location>
</feature>
<sequence length="301" mass="32713">MKINKGILFVLLGAGCFGFTPVFAKLGFSYGYSLGQINIVQMIISSFVLWSITLIKRPSFKGLNKRNIPQIMITGCFIGLTSIFYYGSMQYLPASLAIILMFQFVWIGIILEWIFSKVKPAPITILSIVFILIGVFFASNIVNGNIQGLPFKGFLFGILSAFTYAGFIFFSGKVAVDVDPLTRTSLMATGSTILILILFMREIPSVLPLETDLLAVTVGVSLFGAVLPPLFFAVGSPLVPGGIANILTSIELPIAILSASLILSETVTGLQWVGTIIILAAITLNELGSRLHRIRRRHVEG</sequence>
<dbReference type="PANTHER" id="PTHR22911:SF137">
    <property type="entry name" value="SOLUTE CARRIER FAMILY 35 MEMBER G2-RELATED"/>
    <property type="match status" value="1"/>
</dbReference>
<feature type="transmembrane region" description="Helical" evidence="3">
    <location>
        <begin position="184"/>
        <end position="201"/>
    </location>
</feature>